<feature type="signal peptide" evidence="1">
    <location>
        <begin position="1"/>
        <end position="36"/>
    </location>
</feature>
<evidence type="ECO:0000313" key="2">
    <source>
        <dbReference type="EMBL" id="NOT32616.1"/>
    </source>
</evidence>
<keyword evidence="1" id="KW-0732">Signal</keyword>
<comment type="caution">
    <text evidence="2">The sequence shown here is derived from an EMBL/GenBank/DDBJ whole genome shotgun (WGS) entry which is preliminary data.</text>
</comment>
<dbReference type="Proteomes" id="UP000580839">
    <property type="component" value="Unassembled WGS sequence"/>
</dbReference>
<proteinExistence type="predicted"/>
<protein>
    <recommendedName>
        <fullName evidence="4">SMP-30/Gluconolactonase/LRE-like region domain-containing protein</fullName>
    </recommendedName>
</protein>
<evidence type="ECO:0008006" key="4">
    <source>
        <dbReference type="Google" id="ProtNLM"/>
    </source>
</evidence>
<dbReference type="EMBL" id="JABFRW010000006">
    <property type="protein sequence ID" value="NOT32616.1"/>
    <property type="molecule type" value="Genomic_DNA"/>
</dbReference>
<dbReference type="AlphaFoldDB" id="A0A849SE14"/>
<dbReference type="Gene3D" id="2.120.10.30">
    <property type="entry name" value="TolB, C-terminal domain"/>
    <property type="match status" value="1"/>
</dbReference>
<evidence type="ECO:0000313" key="3">
    <source>
        <dbReference type="Proteomes" id="UP000580839"/>
    </source>
</evidence>
<organism evidence="2 3">
    <name type="scientific">Eiseniibacteriota bacterium</name>
    <dbReference type="NCBI Taxonomy" id="2212470"/>
    <lineage>
        <taxon>Bacteria</taxon>
        <taxon>Candidatus Eiseniibacteriota</taxon>
    </lineage>
</organism>
<accession>A0A849SE14</accession>
<name>A0A849SE14_UNCEI</name>
<feature type="chain" id="PRO_5032586303" description="SMP-30/Gluconolactonase/LRE-like region domain-containing protein" evidence="1">
    <location>
        <begin position="37"/>
        <end position="337"/>
    </location>
</feature>
<sequence length="337" mass="35608">MLFSGTFRRGVNTPPIARPFALALVALMLGSVAAHAVELQPGDYVMLAPDAGPRLWRIDPATFQRELIASHGLIGQGGRIAVDARDRIYVPDQTNGIVEVDAATGSQTQRFTLAELGNRVPRGLCIAPNGGLYVAAGDAILWLDVAAHQSRVVTSGGWLSEPHDVDVGPDGRLYVAEFAIPLSTASPPWRGSIVRVDPSSGAQTRVAEHGNRLLGPFDIEVAPDGFIWTANRGYVSGREGAFCRTDPNSGVSVAVSQGVPGYSSMRSQALTIGAHGELLLADCLTVGPNCATPFLYLQTLFPNGPTYPMPVGPIATAPAGATSTRAASWGRLKTRYR</sequence>
<gene>
    <name evidence="2" type="ORF">HOP12_00425</name>
</gene>
<dbReference type="InterPro" id="IPR011042">
    <property type="entry name" value="6-blade_b-propeller_TolB-like"/>
</dbReference>
<dbReference type="SUPFAM" id="SSF63829">
    <property type="entry name" value="Calcium-dependent phosphotriesterase"/>
    <property type="match status" value="1"/>
</dbReference>
<evidence type="ECO:0000256" key="1">
    <source>
        <dbReference type="SAM" id="SignalP"/>
    </source>
</evidence>
<reference evidence="2 3" key="1">
    <citation type="submission" date="2020-04" db="EMBL/GenBank/DDBJ databases">
        <title>Metagenomic profiling of ammonia- and methane-oxidizing microorganisms in a Dutch drinking water treatment plant.</title>
        <authorList>
            <person name="Poghosyan L."/>
            <person name="Leucker S."/>
        </authorList>
    </citation>
    <scope>NUCLEOTIDE SEQUENCE [LARGE SCALE GENOMIC DNA]</scope>
    <source>
        <strain evidence="2">S-RSF-IL-03</strain>
    </source>
</reference>